<keyword evidence="5" id="KW-1185">Reference proteome</keyword>
<accession>A0A1W1I0Q1</accession>
<dbReference type="PROSITE" id="PS50110">
    <property type="entry name" value="RESPONSE_REGULATORY"/>
    <property type="match status" value="1"/>
</dbReference>
<dbReference type="STRING" id="1325564.NSJP_0382"/>
<gene>
    <name evidence="4" type="ORF">NSJP_0382</name>
</gene>
<dbReference type="PANTHER" id="PTHR43228:SF1">
    <property type="entry name" value="TWO-COMPONENT RESPONSE REGULATOR ARR22"/>
    <property type="match status" value="1"/>
</dbReference>
<proteinExistence type="predicted"/>
<dbReference type="Gene3D" id="3.40.50.2300">
    <property type="match status" value="1"/>
</dbReference>
<feature type="modified residue" description="4-aspartylphosphate" evidence="1">
    <location>
        <position position="61"/>
    </location>
</feature>
<dbReference type="SMART" id="SM00448">
    <property type="entry name" value="REC"/>
    <property type="match status" value="1"/>
</dbReference>
<dbReference type="RefSeq" id="WP_080885219.1">
    <property type="nucleotide sequence ID" value="NZ_LT828648.1"/>
</dbReference>
<sequence>MVDGRCRPIRLVVAEDNAMMRMVIRRMLADQTDLRVVGEAVDGSEATALTEDLLPDVVVMDINMPRMNGIEAARYIKLHFPHIAILGLSANADEYRDTMLELGAKAVIQKETMYELNGAIRAAVQEIKHSHGTTLTNEPRPGGEPPGAT</sequence>
<dbReference type="KEGG" id="nja:NSJP_0382"/>
<dbReference type="AlphaFoldDB" id="A0A1W1I0Q1"/>
<evidence type="ECO:0000259" key="3">
    <source>
        <dbReference type="PROSITE" id="PS50110"/>
    </source>
</evidence>
<dbReference type="InterPro" id="IPR058245">
    <property type="entry name" value="NreC/VraR/RcsB-like_REC"/>
</dbReference>
<dbReference type="PANTHER" id="PTHR43228">
    <property type="entry name" value="TWO-COMPONENT RESPONSE REGULATOR"/>
    <property type="match status" value="1"/>
</dbReference>
<dbReference type="SUPFAM" id="SSF52172">
    <property type="entry name" value="CheY-like"/>
    <property type="match status" value="1"/>
</dbReference>
<dbReference type="EMBL" id="LT828648">
    <property type="protein sequence ID" value="SLM46554.1"/>
    <property type="molecule type" value="Genomic_DNA"/>
</dbReference>
<dbReference type="Pfam" id="PF00072">
    <property type="entry name" value="Response_reg"/>
    <property type="match status" value="1"/>
</dbReference>
<feature type="domain" description="Response regulatory" evidence="3">
    <location>
        <begin position="10"/>
        <end position="125"/>
    </location>
</feature>
<dbReference type="InterPro" id="IPR011006">
    <property type="entry name" value="CheY-like_superfamily"/>
</dbReference>
<dbReference type="Proteomes" id="UP000192042">
    <property type="component" value="Chromosome I"/>
</dbReference>
<evidence type="ECO:0000256" key="1">
    <source>
        <dbReference type="PROSITE-ProRule" id="PRU00169"/>
    </source>
</evidence>
<dbReference type="OrthoDB" id="9800897at2"/>
<name>A0A1W1I0Q1_9BACT</name>
<dbReference type="GO" id="GO:0000160">
    <property type="term" value="P:phosphorelay signal transduction system"/>
    <property type="evidence" value="ECO:0007669"/>
    <property type="project" value="InterPro"/>
</dbReference>
<keyword evidence="1" id="KW-0597">Phosphoprotein</keyword>
<dbReference type="InterPro" id="IPR052048">
    <property type="entry name" value="ST_Response_Regulator"/>
</dbReference>
<evidence type="ECO:0000313" key="4">
    <source>
        <dbReference type="EMBL" id="SLM46554.1"/>
    </source>
</evidence>
<dbReference type="InterPro" id="IPR001789">
    <property type="entry name" value="Sig_transdc_resp-reg_receiver"/>
</dbReference>
<reference evidence="4 5" key="1">
    <citation type="submission" date="2017-03" db="EMBL/GenBank/DDBJ databases">
        <authorList>
            <person name="Afonso C.L."/>
            <person name="Miller P.J."/>
            <person name="Scott M.A."/>
            <person name="Spackman E."/>
            <person name="Goraichik I."/>
            <person name="Dimitrov K.M."/>
            <person name="Suarez D.L."/>
            <person name="Swayne D.E."/>
        </authorList>
    </citation>
    <scope>NUCLEOTIDE SEQUENCE [LARGE SCALE GENOMIC DNA]</scope>
    <source>
        <strain evidence="4">Genome sequencing of Nitrospira japonica strain NJ11</strain>
    </source>
</reference>
<feature type="region of interest" description="Disordered" evidence="2">
    <location>
        <begin position="129"/>
        <end position="149"/>
    </location>
</feature>
<evidence type="ECO:0000256" key="2">
    <source>
        <dbReference type="SAM" id="MobiDB-lite"/>
    </source>
</evidence>
<dbReference type="CDD" id="cd17535">
    <property type="entry name" value="REC_NarL-like"/>
    <property type="match status" value="1"/>
</dbReference>
<evidence type="ECO:0000313" key="5">
    <source>
        <dbReference type="Proteomes" id="UP000192042"/>
    </source>
</evidence>
<organism evidence="4 5">
    <name type="scientific">Nitrospira japonica</name>
    <dbReference type="NCBI Taxonomy" id="1325564"/>
    <lineage>
        <taxon>Bacteria</taxon>
        <taxon>Pseudomonadati</taxon>
        <taxon>Nitrospirota</taxon>
        <taxon>Nitrospiria</taxon>
        <taxon>Nitrospirales</taxon>
        <taxon>Nitrospiraceae</taxon>
        <taxon>Nitrospira</taxon>
    </lineage>
</organism>
<protein>
    <submittedName>
        <fullName evidence="4">Two component transcriptional regulator, LuxR family</fullName>
    </submittedName>
</protein>